<dbReference type="RefSeq" id="WP_040818966.1">
    <property type="nucleotide sequence ID" value="NZ_CP090569.1"/>
</dbReference>
<evidence type="ECO:0000313" key="1">
    <source>
        <dbReference type="EMBL" id="USF88741.1"/>
    </source>
</evidence>
<sequence>MAIQYIDPSRTIGDPLNDGLTEATAWADANEALDSLAAPVASGEVLEFVYTGTSVYTDSVTQLSFGTTHCANGGIIRFRAQAPYGPKYDAAKFAISKSSAGDLIVTGTGFEGQIHFKWLRLYNVSGRIANPINAGGANLAKLDFEANYVLVGSADDVFRIGAADVRIRVWNNAITTNGSSASDEVFNLANSASFMWAYCNSIWGAQNPSVFEATGSGYDYANNAFWRVTQDVTGVQSGLTTNYIASDDGTAVGTGNITLTVNPFVAPALNTAGDMTMTVAAQSVLNVGAASANTNFSVTDDINGVARGAGDYFIGCETVPSAGGTTKSVSDSGTALDSVALPAVSLALTDAGAGLDAFAGPSTTYAIADVGAGADSTQPSALMQLAEVSSSLESAGLSGLLTLQDAAAGAEATGLAVTLAVGEVGLSSELLSVLTAAMKLVADTGSGSDAVTLATNLIVLDSGAAADQPLLTAALNVTDAGSAIDTLLALTDILKTVADIGTGAEAVSTSALLQSTEAGTATDTPTVAVALSLQELASATEVITTLQALQKTVTDLGSAVENMGLSVSLTLPDTGSGSDAVDASTFHQAQDTGSVSELLTTLQSVLKSVSDIGSAVDGLFLSIALSLPDSATGADAASADASLPIQDTGTALEAVSTLQSILKLVSDAATAIDALTLSVDLPVADAGAGTDDTTLQAMLALLESVGATDLVVSHIPGQTRITTIRFTLKARSMTFTLH</sequence>
<reference evidence="1" key="1">
    <citation type="journal article" date="2022" name="Mol. Ecol. Resour.">
        <title>The complete and closed genome of the facultative generalist Candidatus Endoriftia persephone from deep-sea hydrothermal vents.</title>
        <authorList>
            <person name="de Oliveira A.L."/>
            <person name="Srivastava A."/>
            <person name="Espada-Hinojosa S."/>
            <person name="Bright M."/>
        </authorList>
    </citation>
    <scope>NUCLEOTIDE SEQUENCE</scope>
    <source>
        <strain evidence="1">Tica-EPR-9o50.N</strain>
    </source>
</reference>
<keyword evidence="2" id="KW-1185">Reference proteome</keyword>
<gene>
    <name evidence="1" type="ORF">L0Y14_05780</name>
</gene>
<evidence type="ECO:0000313" key="2">
    <source>
        <dbReference type="Proteomes" id="UP001056649"/>
    </source>
</evidence>
<protein>
    <submittedName>
        <fullName evidence="1">Uncharacterized protein</fullName>
    </submittedName>
</protein>
<dbReference type="AlphaFoldDB" id="A0A9J7A104"/>
<accession>A0A9J7A104</accession>
<dbReference type="EMBL" id="CP090569">
    <property type="protein sequence ID" value="USF88741.1"/>
    <property type="molecule type" value="Genomic_DNA"/>
</dbReference>
<dbReference type="KEGG" id="eps:L0Y14_05780"/>
<proteinExistence type="predicted"/>
<name>A0A9J7A104_9GAMM</name>
<organism evidence="1 2">
    <name type="scientific">Candidatus Endoriftia persephonae</name>
    <dbReference type="NCBI Taxonomy" id="393765"/>
    <lineage>
        <taxon>Bacteria</taxon>
        <taxon>Pseudomonadati</taxon>
        <taxon>Pseudomonadota</taxon>
        <taxon>Gammaproteobacteria</taxon>
        <taxon>Chromatiales</taxon>
        <taxon>Sedimenticolaceae</taxon>
        <taxon>Candidatus Endoriftia</taxon>
    </lineage>
</organism>
<dbReference type="Proteomes" id="UP001056649">
    <property type="component" value="Chromosome"/>
</dbReference>